<evidence type="ECO:0000256" key="10">
    <source>
        <dbReference type="ARBA" id="ARBA00023157"/>
    </source>
</evidence>
<feature type="disulfide bond" evidence="14">
    <location>
        <begin position="584"/>
        <end position="593"/>
    </location>
</feature>
<keyword evidence="20" id="KW-1185">Reference proteome</keyword>
<dbReference type="SMART" id="SM00180">
    <property type="entry name" value="EGF_Lam"/>
    <property type="match status" value="9"/>
</dbReference>
<feature type="region of interest" description="Disordered" evidence="16">
    <location>
        <begin position="1317"/>
        <end position="1340"/>
    </location>
</feature>
<evidence type="ECO:0000256" key="11">
    <source>
        <dbReference type="ARBA" id="ARBA00023180"/>
    </source>
</evidence>
<dbReference type="CDD" id="cd00055">
    <property type="entry name" value="EGF_Lam"/>
    <property type="match status" value="9"/>
</dbReference>
<dbReference type="PRINTS" id="PR00011">
    <property type="entry name" value="EGFLAMININ"/>
</dbReference>
<comment type="caution">
    <text evidence="14">Lacks conserved residue(s) required for the propagation of feature annotation.</text>
</comment>
<evidence type="ECO:0000256" key="2">
    <source>
        <dbReference type="ARBA" id="ARBA00004316"/>
    </source>
</evidence>
<feature type="disulfide bond" evidence="14">
    <location>
        <begin position="765"/>
        <end position="782"/>
    </location>
</feature>
<evidence type="ECO:0000256" key="13">
    <source>
        <dbReference type="ARBA" id="ARBA00023292"/>
    </source>
</evidence>
<feature type="compositionally biased region" description="Basic and acidic residues" evidence="16">
    <location>
        <begin position="966"/>
        <end position="976"/>
    </location>
</feature>
<feature type="domain" description="Laminin EGF-like" evidence="17">
    <location>
        <begin position="563"/>
        <end position="613"/>
    </location>
</feature>
<dbReference type="InterPro" id="IPR050440">
    <property type="entry name" value="Laminin/Netrin_ECM"/>
</dbReference>
<feature type="domain" description="Laminin EGF-like" evidence="17">
    <location>
        <begin position="665"/>
        <end position="714"/>
    </location>
</feature>
<evidence type="ECO:0000259" key="17">
    <source>
        <dbReference type="PROSITE" id="PS50027"/>
    </source>
</evidence>
<keyword evidence="8" id="KW-0130">Cell adhesion</keyword>
<dbReference type="InterPro" id="IPR056863">
    <property type="entry name" value="LMN_ATRN_NET-like_EGF"/>
</dbReference>
<feature type="domain" description="Laminin N-terminal" evidence="18">
    <location>
        <begin position="81"/>
        <end position="308"/>
    </location>
</feature>
<feature type="disulfide bond" evidence="14">
    <location>
        <begin position="687"/>
        <end position="696"/>
    </location>
</feature>
<protein>
    <recommendedName>
        <fullName evidence="21">Laminin subunit beta-3</fullName>
    </recommendedName>
</protein>
<feature type="disulfide bond" evidence="14">
    <location>
        <begin position="565"/>
        <end position="582"/>
    </location>
</feature>
<dbReference type="GO" id="GO:0009887">
    <property type="term" value="P:animal organ morphogenesis"/>
    <property type="evidence" value="ECO:0007669"/>
    <property type="project" value="TreeGrafter"/>
</dbReference>
<dbReference type="Pfam" id="PF23219">
    <property type="entry name" value="LAMB1"/>
    <property type="match status" value="1"/>
</dbReference>
<sequence length="1420" mass="154216">MYCRGVSVCRASDTRFITSAQVSLCLYRNRTKKEKKFNHSEHHTAQKPILRLLVPKDFMKTWILFQLAALAALTAAQQDCSKGACYPPAGDLLLGRAKQLHASSTCGLLGSEVFCTPYGLTRMKCCPCDSQNPEGPNAHTIQEVLSTSAPHRWWQSRKGVSPVSLQLDLSNPFQLDTLVMKFKGPRPDALIIERSTDFGRTWTPALYMATDCRSTFPSISVSMPQNLEHTYCYPLLPITGNHYLDQTIYFYPLRQFSDVSTPNSHKIEEVTDFTNLRVNLTQLGQVPHVPGRSPSRFYALKEMQVLGSCFCHGHANRCLPDHTTNQLPSTQVSPVCECQHNTAGVNCERCAELYNDLPWRHAEEGRPNACKRCECNNHAKRCRFDRKRYEASGRVSGGVCEGCMHNTAGPNCEQCAPNYYRNPRSAIDRTDTCLRCQCSAEGAEQGSQCDSTGRADARPTVPVQCGRGGAGQAVRQHGACLCKANVEGPRCDRCRKGYYGLNAANPLGCSRCQCSAEGAEQGSQCDSTGACLCKANVEGPRCERCKKGYYSLNAANPLGCSRCQCSAEGAEQGSQCDSTGACLCKANVEGPRCDRCRKGYYGLNAANPLGCSRCQCSAEGAEQGGQCDSTGACRCKANVEGPRCERCRKGYYGLNAANPLGCSKCSCSVDGSSSDDACDPVTGQCSCPPNVQGPTCDRCAPGFWKLSPTRGCERCSCDPTNSLSKTCDQLTGQCQCRFGFGGRTCEECPDNTYGDPDTTCRRCKCDLTGTEPGGCDKKTGQCKCLPGVTGERCDACARGRCDRYPNCPACPSCFFTLDRQLKDFTLSLRRLISQAPTLPETTPTDLTPRIRALEDTLSKIRDTLPLPAPSDSRVDKLLADLRRLREKAGQLDPELFPTDEVPALAKQLDDLRAELAGLNLDYNSKKDALKNVVNASLGDAFATIKKAYDESTDALKNAEGTQPVVEKSETTRKDATDLEGTVQPTNTADLKNLDDQLASRPNLTPAAKQVCGSTRSTPCTPAQCDGELCPEPGTVSCVEGKSCVGALPLGDKALKDTEEVKNRLQQLNKKIQEAADKIQAAEDSANDVRQSTDDLTNQIKQARNGLEDDLGDIKKFVKNLKDFLSDPLSDPTAIQTVSEGILATKLPLSLAALKRKIQEIENLAAGLPDSSKLLASTTPQLDLARKLLGEAQDARDTALGVKGKVDKLLGDLGSAEELLEDVDGKIQDTLDVLDTVTANIAEAKEKLDPATTLLDEVTGLTGTMLPELDKLKELVQNETENAQKAQVDAEAAKQEADDATKDLQALEDQLELLRQKAKEADGKGEVASGAGERLKKLQEESGTLIQDTMDMMRNLTGAEESLAEATNQLLKKAQNLTGLDKRLQKLLDEIRAKADYMSSCRDPAFIRRRADSIPMETAPA</sequence>
<evidence type="ECO:0000259" key="18">
    <source>
        <dbReference type="PROSITE" id="PS51117"/>
    </source>
</evidence>
<evidence type="ECO:0000313" key="19">
    <source>
        <dbReference type="EMBL" id="KAG5835544.1"/>
    </source>
</evidence>
<evidence type="ECO:0000256" key="12">
    <source>
        <dbReference type="ARBA" id="ARBA00023273"/>
    </source>
</evidence>
<feature type="disulfide bond" evidence="14">
    <location>
        <begin position="715"/>
        <end position="727"/>
    </location>
</feature>
<reference evidence="19" key="1">
    <citation type="submission" date="2021-01" db="EMBL/GenBank/DDBJ databases">
        <title>A chromosome-scale assembly of European eel, Anguilla anguilla.</title>
        <authorList>
            <person name="Henkel C."/>
            <person name="Jong-Raadsen S.A."/>
            <person name="Dufour S."/>
            <person name="Weltzien F.-A."/>
            <person name="Palstra A.P."/>
            <person name="Pelster B."/>
            <person name="Spaink H.P."/>
            <person name="Van Den Thillart G.E."/>
            <person name="Jansen H."/>
            <person name="Zahm M."/>
            <person name="Klopp C."/>
            <person name="Cedric C."/>
            <person name="Louis A."/>
            <person name="Berthelot C."/>
            <person name="Parey E."/>
            <person name="Roest Crollius H."/>
            <person name="Montfort J."/>
            <person name="Robinson-Rechavi M."/>
            <person name="Bucao C."/>
            <person name="Bouchez O."/>
            <person name="Gislard M."/>
            <person name="Lluch J."/>
            <person name="Milhes M."/>
            <person name="Lampietro C."/>
            <person name="Lopez Roques C."/>
            <person name="Donnadieu C."/>
            <person name="Braasch I."/>
            <person name="Desvignes T."/>
            <person name="Postlethwait J."/>
            <person name="Bobe J."/>
            <person name="Guiguen Y."/>
            <person name="Dirks R."/>
        </authorList>
    </citation>
    <scope>NUCLEOTIDE SEQUENCE</scope>
    <source>
        <strain evidence="19">Tag_6206</strain>
        <tissue evidence="19">Liver</tissue>
    </source>
</reference>
<dbReference type="PANTHER" id="PTHR10574">
    <property type="entry name" value="NETRIN/LAMININ-RELATED"/>
    <property type="match status" value="1"/>
</dbReference>
<feature type="disulfide bond" evidence="14">
    <location>
        <begin position="533"/>
        <end position="542"/>
    </location>
</feature>
<evidence type="ECO:0000256" key="6">
    <source>
        <dbReference type="ARBA" id="ARBA00022737"/>
    </source>
</evidence>
<evidence type="ECO:0000256" key="3">
    <source>
        <dbReference type="ARBA" id="ARBA00022525"/>
    </source>
</evidence>
<keyword evidence="4" id="KW-0272">Extracellular matrix</keyword>
<dbReference type="GO" id="GO:0007411">
    <property type="term" value="P:axon guidance"/>
    <property type="evidence" value="ECO:0007669"/>
    <property type="project" value="TreeGrafter"/>
</dbReference>
<dbReference type="PROSITE" id="PS01248">
    <property type="entry name" value="EGF_LAM_1"/>
    <property type="match status" value="1"/>
</dbReference>
<dbReference type="FunFam" id="2.60.120.260:FF:000073">
    <property type="entry name" value="Laminin subunit beta 3"/>
    <property type="match status" value="1"/>
</dbReference>
<evidence type="ECO:0000256" key="7">
    <source>
        <dbReference type="ARBA" id="ARBA00022869"/>
    </source>
</evidence>
<dbReference type="SUPFAM" id="SSF57196">
    <property type="entry name" value="EGF/Laminin"/>
    <property type="match status" value="8"/>
</dbReference>
<keyword evidence="13 14" id="KW-0424">Laminin EGF-like domain</keyword>
<dbReference type="Pfam" id="PF00055">
    <property type="entry name" value="Laminin_N"/>
    <property type="match status" value="1"/>
</dbReference>
<feature type="domain" description="Laminin EGF-like" evidence="17">
    <location>
        <begin position="512"/>
        <end position="562"/>
    </location>
</feature>
<feature type="coiled-coil region" evidence="15">
    <location>
        <begin position="1050"/>
        <end position="1098"/>
    </location>
</feature>
<dbReference type="InterPro" id="IPR008211">
    <property type="entry name" value="Laminin_N"/>
</dbReference>
<dbReference type="Proteomes" id="UP001044222">
    <property type="component" value="Chromosome 14"/>
</dbReference>
<dbReference type="PROSITE" id="PS51117">
    <property type="entry name" value="LAMININ_NTER"/>
    <property type="match status" value="1"/>
</dbReference>
<evidence type="ECO:0000256" key="16">
    <source>
        <dbReference type="SAM" id="MobiDB-lite"/>
    </source>
</evidence>
<evidence type="ECO:0000256" key="8">
    <source>
        <dbReference type="ARBA" id="ARBA00022889"/>
    </source>
</evidence>
<evidence type="ECO:0000256" key="15">
    <source>
        <dbReference type="SAM" id="Coils"/>
    </source>
</evidence>
<feature type="domain" description="Laminin EGF-like" evidence="17">
    <location>
        <begin position="614"/>
        <end position="664"/>
    </location>
</feature>
<dbReference type="EMBL" id="JAFIRN010000014">
    <property type="protein sequence ID" value="KAG5835544.1"/>
    <property type="molecule type" value="Genomic_DNA"/>
</dbReference>
<organism evidence="19 20">
    <name type="scientific">Anguilla anguilla</name>
    <name type="common">European freshwater eel</name>
    <name type="synonym">Muraena anguilla</name>
    <dbReference type="NCBI Taxonomy" id="7936"/>
    <lineage>
        <taxon>Eukaryota</taxon>
        <taxon>Metazoa</taxon>
        <taxon>Chordata</taxon>
        <taxon>Craniata</taxon>
        <taxon>Vertebrata</taxon>
        <taxon>Euteleostomi</taxon>
        <taxon>Actinopterygii</taxon>
        <taxon>Neopterygii</taxon>
        <taxon>Teleostei</taxon>
        <taxon>Anguilliformes</taxon>
        <taxon>Anguillidae</taxon>
        <taxon>Anguilla</taxon>
    </lineage>
</organism>
<dbReference type="PANTHER" id="PTHR10574:SF268">
    <property type="entry name" value="LAMININ SUBUNIT BETA-3"/>
    <property type="match status" value="1"/>
</dbReference>
<feature type="disulfide bond" evidence="14">
    <location>
        <begin position="514"/>
        <end position="531"/>
    </location>
</feature>
<dbReference type="Pfam" id="PF00053">
    <property type="entry name" value="EGF_laminin"/>
    <property type="match status" value="8"/>
</dbReference>
<keyword evidence="10 14" id="KW-1015">Disulfide bond</keyword>
<feature type="domain" description="Laminin EGF-like" evidence="17">
    <location>
        <begin position="436"/>
        <end position="511"/>
    </location>
</feature>
<feature type="domain" description="Laminin EGF-like" evidence="17">
    <location>
        <begin position="763"/>
        <end position="812"/>
    </location>
</feature>
<keyword evidence="3" id="KW-0964">Secreted</keyword>
<accession>A0A9D3RM04</accession>
<evidence type="ECO:0000256" key="4">
    <source>
        <dbReference type="ARBA" id="ARBA00022530"/>
    </source>
</evidence>
<dbReference type="InterPro" id="IPR056558">
    <property type="entry name" value="LAMB1-4_helical"/>
</dbReference>
<keyword evidence="7" id="KW-0084">Basement membrane</keyword>
<evidence type="ECO:0000256" key="5">
    <source>
        <dbReference type="ARBA" id="ARBA00022729"/>
    </source>
</evidence>
<keyword evidence="12" id="KW-0966">Cell projection</keyword>
<evidence type="ECO:0000256" key="14">
    <source>
        <dbReference type="PROSITE-ProRule" id="PRU00460"/>
    </source>
</evidence>
<proteinExistence type="predicted"/>
<feature type="disulfide bond" evidence="14">
    <location>
        <begin position="736"/>
        <end position="745"/>
    </location>
</feature>
<feature type="domain" description="Laminin EGF-like" evidence="17">
    <location>
        <begin position="715"/>
        <end position="762"/>
    </location>
</feature>
<dbReference type="SUPFAM" id="SSF57997">
    <property type="entry name" value="Tropomyosin"/>
    <property type="match status" value="1"/>
</dbReference>
<keyword evidence="6" id="KW-0677">Repeat</keyword>
<feature type="coiled-coil region" evidence="15">
    <location>
        <begin position="901"/>
        <end position="928"/>
    </location>
</feature>
<gene>
    <name evidence="19" type="ORF">ANANG_G00245140</name>
</gene>
<feature type="disulfide bond" evidence="14">
    <location>
        <begin position="763"/>
        <end position="775"/>
    </location>
</feature>
<keyword evidence="5" id="KW-0732">Signal</keyword>
<dbReference type="GO" id="GO:0034446">
    <property type="term" value="P:substrate adhesion-dependent cell spreading"/>
    <property type="evidence" value="ECO:0007669"/>
    <property type="project" value="TreeGrafter"/>
</dbReference>
<evidence type="ECO:0000313" key="20">
    <source>
        <dbReference type="Proteomes" id="UP001044222"/>
    </source>
</evidence>
<dbReference type="GO" id="GO:0043256">
    <property type="term" value="C:laminin complex"/>
    <property type="evidence" value="ECO:0007669"/>
    <property type="project" value="TreeGrafter"/>
</dbReference>
<evidence type="ECO:0008006" key="21">
    <source>
        <dbReference type="Google" id="ProtNLM"/>
    </source>
</evidence>
<dbReference type="Gene3D" id="2.170.300.10">
    <property type="entry name" value="Tie2 ligand-binding domain superfamily"/>
    <property type="match status" value="1"/>
</dbReference>
<feature type="disulfide bond" evidence="14">
    <location>
        <begin position="796"/>
        <end position="810"/>
    </location>
</feature>
<dbReference type="InterPro" id="IPR002049">
    <property type="entry name" value="LE_dom"/>
</dbReference>
<dbReference type="SMART" id="SM00136">
    <property type="entry name" value="LamNT"/>
    <property type="match status" value="1"/>
</dbReference>
<feature type="disulfide bond" evidence="14">
    <location>
        <begin position="616"/>
        <end position="633"/>
    </location>
</feature>
<dbReference type="Gene3D" id="1.20.120.20">
    <property type="entry name" value="Apolipoprotein"/>
    <property type="match status" value="1"/>
</dbReference>
<dbReference type="GO" id="GO:0070831">
    <property type="term" value="P:basement membrane assembly"/>
    <property type="evidence" value="ECO:0007669"/>
    <property type="project" value="TreeGrafter"/>
</dbReference>
<dbReference type="GO" id="GO:0009888">
    <property type="term" value="P:tissue development"/>
    <property type="evidence" value="ECO:0007669"/>
    <property type="project" value="TreeGrafter"/>
</dbReference>
<feature type="disulfide bond" evidence="14">
    <location>
        <begin position="482"/>
        <end position="491"/>
    </location>
</feature>
<dbReference type="GO" id="GO:0016477">
    <property type="term" value="P:cell migration"/>
    <property type="evidence" value="ECO:0007669"/>
    <property type="project" value="TreeGrafter"/>
</dbReference>
<comment type="subcellular location">
    <subcellularLocation>
        <location evidence="2">Cell projection</location>
    </subcellularLocation>
    <subcellularLocation>
        <location evidence="1">Secreted</location>
        <location evidence="1">Extracellular space</location>
        <location evidence="1">Extracellular matrix</location>
        <location evidence="1">Basement membrane</location>
    </subcellularLocation>
</comment>
<dbReference type="Pfam" id="PF24973">
    <property type="entry name" value="EGF_LMN_ATRN"/>
    <property type="match status" value="1"/>
</dbReference>
<comment type="caution">
    <text evidence="19">The sequence shown here is derived from an EMBL/GenBank/DDBJ whole genome shotgun (WGS) entry which is preliminary data.</text>
</comment>
<keyword evidence="11" id="KW-0325">Glycoprotein</keyword>
<dbReference type="FunFam" id="2.10.25.10:FF:000090">
    <property type="entry name" value="laminin subunit alpha"/>
    <property type="match status" value="3"/>
</dbReference>
<dbReference type="FunFam" id="2.10.25.10:FF:000145">
    <property type="entry name" value="Laminin subunit beta 1"/>
    <property type="match status" value="1"/>
</dbReference>
<dbReference type="Gene3D" id="2.10.25.10">
    <property type="entry name" value="Laminin"/>
    <property type="match status" value="7"/>
</dbReference>
<feature type="disulfide bond" evidence="14">
    <location>
        <begin position="717"/>
        <end position="734"/>
    </location>
</feature>
<feature type="region of interest" description="Disordered" evidence="16">
    <location>
        <begin position="955"/>
        <end position="987"/>
    </location>
</feature>
<dbReference type="GO" id="GO:0042995">
    <property type="term" value="C:cell projection"/>
    <property type="evidence" value="ECO:0007669"/>
    <property type="project" value="UniProtKB-SubCell"/>
</dbReference>
<dbReference type="FunFam" id="2.170.300.10:FF:000001">
    <property type="entry name" value="Laminin subunit beta-1"/>
    <property type="match status" value="1"/>
</dbReference>
<evidence type="ECO:0000256" key="9">
    <source>
        <dbReference type="ARBA" id="ARBA00023054"/>
    </source>
</evidence>
<name>A0A9D3RM04_ANGAN</name>
<evidence type="ECO:0000256" key="1">
    <source>
        <dbReference type="ARBA" id="ARBA00004302"/>
    </source>
</evidence>
<feature type="disulfide bond" evidence="14">
    <location>
        <begin position="635"/>
        <end position="644"/>
    </location>
</feature>
<keyword evidence="9 15" id="KW-0175">Coiled coil</keyword>
<dbReference type="Gene3D" id="2.60.120.260">
    <property type="entry name" value="Galactose-binding domain-like"/>
    <property type="match status" value="1"/>
</dbReference>
<feature type="disulfide bond" evidence="14">
    <location>
        <begin position="784"/>
        <end position="793"/>
    </location>
</feature>
<dbReference type="FunFam" id="2.10.25.10:FF:000224">
    <property type="entry name" value="Usherin"/>
    <property type="match status" value="1"/>
</dbReference>
<dbReference type="PROSITE" id="PS50027">
    <property type="entry name" value="EGF_LAM_2"/>
    <property type="match status" value="7"/>
</dbReference>